<feature type="domain" description="HNH nuclease" evidence="1">
    <location>
        <begin position="55"/>
        <end position="99"/>
    </location>
</feature>
<dbReference type="Proteomes" id="UP000052023">
    <property type="component" value="Unassembled WGS sequence"/>
</dbReference>
<dbReference type="RefSeq" id="WP_057845573.1">
    <property type="nucleotide sequence ID" value="NZ_LLYA01000170.1"/>
</dbReference>
<dbReference type="InterPro" id="IPR044925">
    <property type="entry name" value="His-Me_finger_sf"/>
</dbReference>
<sequence length="114" mass="13038">MSPRKERIRAKVMARVEVVEGPLDTPCHLWTGPTSGSTGRGKDYPRMCLDGGTMAVHIVMFVLEHGPIPPRKQLDHRCRVRRCVNADHLELVTHKENQRRRDKARRFECEAIAA</sequence>
<proteinExistence type="predicted"/>
<name>A0A0R3MND5_9BRAD</name>
<dbReference type="InterPro" id="IPR044930">
    <property type="entry name" value="Homing_endonuclease_His-Me"/>
</dbReference>
<comment type="caution">
    <text evidence="2">The sequence shown here is derived from an EMBL/GenBank/DDBJ whole genome shotgun (WGS) entry which is preliminary data.</text>
</comment>
<dbReference type="GO" id="GO:0004519">
    <property type="term" value="F:endonuclease activity"/>
    <property type="evidence" value="ECO:0007669"/>
    <property type="project" value="InterPro"/>
</dbReference>
<evidence type="ECO:0000313" key="2">
    <source>
        <dbReference type="EMBL" id="KRR21673.1"/>
    </source>
</evidence>
<reference evidence="2 3" key="1">
    <citation type="submission" date="2014-03" db="EMBL/GenBank/DDBJ databases">
        <title>Bradyrhizobium valentinum sp. nov., isolated from effective nodules of Lupinus mariae-josephae, a lupine endemic of basic-lime soils in Eastern Spain.</title>
        <authorList>
            <person name="Duran D."/>
            <person name="Rey L."/>
            <person name="Navarro A."/>
            <person name="Busquets A."/>
            <person name="Imperial J."/>
            <person name="Ruiz-Argueso T."/>
        </authorList>
    </citation>
    <scope>NUCLEOTIDE SEQUENCE [LARGE SCALE GENOMIC DNA]</scope>
    <source>
        <strain evidence="2 3">Ro19</strain>
    </source>
</reference>
<evidence type="ECO:0000259" key="1">
    <source>
        <dbReference type="Pfam" id="PF13392"/>
    </source>
</evidence>
<dbReference type="SUPFAM" id="SSF54060">
    <property type="entry name" value="His-Me finger endonucleases"/>
    <property type="match status" value="1"/>
</dbReference>
<accession>A0A0R3MND5</accession>
<dbReference type="EMBL" id="LLYA01000170">
    <property type="protein sequence ID" value="KRR21673.1"/>
    <property type="molecule type" value="Genomic_DNA"/>
</dbReference>
<dbReference type="InterPro" id="IPR003615">
    <property type="entry name" value="HNH_nuc"/>
</dbReference>
<dbReference type="AlphaFoldDB" id="A0A0R3MND5"/>
<protein>
    <recommendedName>
        <fullName evidence="1">HNH nuclease domain-containing protein</fullName>
    </recommendedName>
</protein>
<gene>
    <name evidence="2" type="ORF">CQ13_06380</name>
</gene>
<dbReference type="OrthoDB" id="7728307at2"/>
<evidence type="ECO:0000313" key="3">
    <source>
        <dbReference type="Proteomes" id="UP000052023"/>
    </source>
</evidence>
<dbReference type="Pfam" id="PF13392">
    <property type="entry name" value="HNH_3"/>
    <property type="match status" value="1"/>
</dbReference>
<organism evidence="2 3">
    <name type="scientific">Bradyrhizobium retamae</name>
    <dbReference type="NCBI Taxonomy" id="1300035"/>
    <lineage>
        <taxon>Bacteria</taxon>
        <taxon>Pseudomonadati</taxon>
        <taxon>Pseudomonadota</taxon>
        <taxon>Alphaproteobacteria</taxon>
        <taxon>Hyphomicrobiales</taxon>
        <taxon>Nitrobacteraceae</taxon>
        <taxon>Bradyrhizobium</taxon>
    </lineage>
</organism>
<dbReference type="Gene3D" id="3.90.75.10">
    <property type="entry name" value="Homing Intron 3 (I-ppo) Encoded Endonuclease, Chain A"/>
    <property type="match status" value="1"/>
</dbReference>
<keyword evidence="3" id="KW-1185">Reference proteome</keyword>